<sequence>AKLVTALGAVFNFIRVHDPSDIDHYENITQRSTSSDPGYGDLSTHVSSAEKQRADIRREQIAQAMWTQYQTYTSSQ</sequence>
<evidence type="ECO:0000313" key="2">
    <source>
        <dbReference type="Proteomes" id="UP001055072"/>
    </source>
</evidence>
<dbReference type="Proteomes" id="UP001055072">
    <property type="component" value="Unassembled WGS sequence"/>
</dbReference>
<name>A0ACB8TLS1_9APHY</name>
<accession>A0ACB8TLS1</accession>
<comment type="caution">
    <text evidence="1">The sequence shown here is derived from an EMBL/GenBank/DDBJ whole genome shotgun (WGS) entry which is preliminary data.</text>
</comment>
<keyword evidence="2" id="KW-1185">Reference proteome</keyword>
<reference evidence="1" key="1">
    <citation type="journal article" date="2021" name="Environ. Microbiol.">
        <title>Gene family expansions and transcriptome signatures uncover fungal adaptations to wood decay.</title>
        <authorList>
            <person name="Hage H."/>
            <person name="Miyauchi S."/>
            <person name="Viragh M."/>
            <person name="Drula E."/>
            <person name="Min B."/>
            <person name="Chaduli D."/>
            <person name="Navarro D."/>
            <person name="Favel A."/>
            <person name="Norest M."/>
            <person name="Lesage-Meessen L."/>
            <person name="Balint B."/>
            <person name="Merenyi Z."/>
            <person name="de Eugenio L."/>
            <person name="Morin E."/>
            <person name="Martinez A.T."/>
            <person name="Baldrian P."/>
            <person name="Stursova M."/>
            <person name="Martinez M.J."/>
            <person name="Novotny C."/>
            <person name="Magnuson J.K."/>
            <person name="Spatafora J.W."/>
            <person name="Maurice S."/>
            <person name="Pangilinan J."/>
            <person name="Andreopoulos W."/>
            <person name="LaButti K."/>
            <person name="Hundley H."/>
            <person name="Na H."/>
            <person name="Kuo A."/>
            <person name="Barry K."/>
            <person name="Lipzen A."/>
            <person name="Henrissat B."/>
            <person name="Riley R."/>
            <person name="Ahrendt S."/>
            <person name="Nagy L.G."/>
            <person name="Grigoriev I.V."/>
            <person name="Martin F."/>
            <person name="Rosso M.N."/>
        </authorList>
    </citation>
    <scope>NUCLEOTIDE SEQUENCE</scope>
    <source>
        <strain evidence="1">CBS 384.51</strain>
    </source>
</reference>
<dbReference type="EMBL" id="MU275065">
    <property type="protein sequence ID" value="KAI0082944.1"/>
    <property type="molecule type" value="Genomic_DNA"/>
</dbReference>
<feature type="non-terminal residue" evidence="1">
    <location>
        <position position="1"/>
    </location>
</feature>
<gene>
    <name evidence="1" type="ORF">BDY19DRAFT_866127</name>
</gene>
<evidence type="ECO:0000313" key="1">
    <source>
        <dbReference type="EMBL" id="KAI0082944.1"/>
    </source>
</evidence>
<protein>
    <submittedName>
        <fullName evidence="1">Uncharacterized protein</fullName>
    </submittedName>
</protein>
<feature type="non-terminal residue" evidence="1">
    <location>
        <position position="76"/>
    </location>
</feature>
<organism evidence="1 2">
    <name type="scientific">Irpex rosettiformis</name>
    <dbReference type="NCBI Taxonomy" id="378272"/>
    <lineage>
        <taxon>Eukaryota</taxon>
        <taxon>Fungi</taxon>
        <taxon>Dikarya</taxon>
        <taxon>Basidiomycota</taxon>
        <taxon>Agaricomycotina</taxon>
        <taxon>Agaricomycetes</taxon>
        <taxon>Polyporales</taxon>
        <taxon>Irpicaceae</taxon>
        <taxon>Irpex</taxon>
    </lineage>
</organism>
<proteinExistence type="predicted"/>